<dbReference type="STRING" id="1003.SAMN04488541_102026"/>
<gene>
    <name evidence="1" type="ORF">SAMN04488541_102026</name>
</gene>
<dbReference type="RefSeq" id="WP_091545564.1">
    <property type="nucleotide sequence ID" value="NZ_FONY01000020.1"/>
</dbReference>
<name>A0A1I2GUV2_9BACT</name>
<evidence type="ECO:0000313" key="2">
    <source>
        <dbReference type="Proteomes" id="UP000199513"/>
    </source>
</evidence>
<evidence type="ECO:0000313" key="1">
    <source>
        <dbReference type="EMBL" id="SFF20849.1"/>
    </source>
</evidence>
<reference evidence="1 2" key="1">
    <citation type="submission" date="2016-10" db="EMBL/GenBank/DDBJ databases">
        <authorList>
            <person name="de Groot N.N."/>
        </authorList>
    </citation>
    <scope>NUCLEOTIDE SEQUENCE [LARGE SCALE GENOMIC DNA]</scope>
    <source>
        <strain>GEY</strain>
        <strain evidence="2">DSM 9560</strain>
    </source>
</reference>
<dbReference type="AlphaFoldDB" id="A0A1I2GUV2"/>
<protein>
    <submittedName>
        <fullName evidence="1">Uncharacterized protein</fullName>
    </submittedName>
</protein>
<sequence>MMNYQISYQVTPTLLISLFFLLISCSSENEQGTDEKAFQELLKPIPIFTEKMLENLESYSAEIINGQRQALETVLSADKQLKLGLEKSDFPDYHLTWVRAKQIRLQYIVLLIGTAADNSAVTNEGHKYYLATYTPEGKPIAHILFASFQASSLEQDRSYFQWEGDELMVQITSEDTHLMEPVYITKVSNENNFYTLSPEGKIAIKDARISVKYYKGDTEITDEDEINGVEVGVGDLLYKHDGKDIVEYVIYKVVENEYFYQSTTQSPMRLIKKQEKSNGNIVVYSLEGYDTEYKFKEGEAIIIARPKLGQDVTWEVPKYLTRINPDGSESPFRLKRDE</sequence>
<accession>A0A1I2GUV2</accession>
<proteinExistence type="predicted"/>
<dbReference type="EMBL" id="FONY01000020">
    <property type="protein sequence ID" value="SFF20849.1"/>
    <property type="molecule type" value="Genomic_DNA"/>
</dbReference>
<keyword evidence="2" id="KW-1185">Reference proteome</keyword>
<dbReference type="Proteomes" id="UP000199513">
    <property type="component" value="Unassembled WGS sequence"/>
</dbReference>
<organism evidence="1 2">
    <name type="scientific">Thermoflexibacter ruber</name>
    <dbReference type="NCBI Taxonomy" id="1003"/>
    <lineage>
        <taxon>Bacteria</taxon>
        <taxon>Pseudomonadati</taxon>
        <taxon>Bacteroidota</taxon>
        <taxon>Cytophagia</taxon>
        <taxon>Cytophagales</taxon>
        <taxon>Thermoflexibacteraceae</taxon>
        <taxon>Thermoflexibacter</taxon>
    </lineage>
</organism>